<feature type="active site" description="Proton acceptor" evidence="9 10">
    <location>
        <position position="64"/>
    </location>
</feature>
<evidence type="ECO:0000256" key="9">
    <source>
        <dbReference type="HAMAP-Rule" id="MF_00148"/>
    </source>
</evidence>
<dbReference type="GO" id="GO:0097510">
    <property type="term" value="P:base-excision repair, AP site formation via deaminated base removal"/>
    <property type="evidence" value="ECO:0007669"/>
    <property type="project" value="TreeGrafter"/>
</dbReference>
<protein>
    <recommendedName>
        <fullName evidence="5 9">Uracil-DNA glycosylase</fullName>
        <shortName evidence="9">UDG</shortName>
        <ecNumber evidence="4 9">3.2.2.27</ecNumber>
    </recommendedName>
</protein>
<proteinExistence type="inferred from homology"/>
<dbReference type="PROSITE" id="PS00130">
    <property type="entry name" value="U_DNA_GLYCOSYLASE"/>
    <property type="match status" value="1"/>
</dbReference>
<sequence>MVNIGNSWDDVLKGEFDKDYYLKLREFLKKEYFSRRIYPDMYDIFNALKFTPYENVKAVILGQDPYHQPGQAHGLCFSVKKGVAKPPSLINIFKELESDLGIKQPSHGCLENWAKNGVLLLNTVLTVREGQANSHKGKGWEILTDRIIELLNEREKPMVFILWGGNAKAKEKFITGKQHCIIKSVHPSPLSAHGGFFGGKYFSRTNEFLESTGQEPVDWSIPE</sequence>
<dbReference type="Proteomes" id="UP000824159">
    <property type="component" value="Unassembled WGS sequence"/>
</dbReference>
<comment type="caution">
    <text evidence="13">The sequence shown here is derived from an EMBL/GenBank/DDBJ whole genome shotgun (WGS) entry which is preliminary data.</text>
</comment>
<keyword evidence="6 9" id="KW-0227">DNA damage</keyword>
<gene>
    <name evidence="9" type="primary">ung</name>
    <name evidence="13" type="ORF">IAD12_07580</name>
</gene>
<evidence type="ECO:0000256" key="8">
    <source>
        <dbReference type="ARBA" id="ARBA00023204"/>
    </source>
</evidence>
<dbReference type="EC" id="3.2.2.27" evidence="4 9"/>
<dbReference type="InterPro" id="IPR005122">
    <property type="entry name" value="Uracil-DNA_glycosylase-like"/>
</dbReference>
<dbReference type="EMBL" id="DVLX01000091">
    <property type="protein sequence ID" value="HIU00100.1"/>
    <property type="molecule type" value="Genomic_DNA"/>
</dbReference>
<dbReference type="NCBIfam" id="NF003591">
    <property type="entry name" value="PRK05254.1-4"/>
    <property type="match status" value="1"/>
</dbReference>
<keyword evidence="9" id="KW-0963">Cytoplasm</keyword>
<accession>A0A9D1KW32</accession>
<dbReference type="InterPro" id="IPR036895">
    <property type="entry name" value="Uracil-DNA_glycosylase-like_sf"/>
</dbReference>
<feature type="domain" description="Uracil-DNA glycosylase-like" evidence="12">
    <location>
        <begin position="49"/>
        <end position="209"/>
    </location>
</feature>
<dbReference type="NCBIfam" id="NF003588">
    <property type="entry name" value="PRK05254.1-1"/>
    <property type="match status" value="1"/>
</dbReference>
<reference evidence="13" key="1">
    <citation type="submission" date="2020-10" db="EMBL/GenBank/DDBJ databases">
        <authorList>
            <person name="Gilroy R."/>
        </authorList>
    </citation>
    <scope>NUCLEOTIDE SEQUENCE</scope>
    <source>
        <strain evidence="13">CHK176-22527</strain>
    </source>
</reference>
<evidence type="ECO:0000256" key="3">
    <source>
        <dbReference type="ARBA" id="ARBA00008184"/>
    </source>
</evidence>
<evidence type="ECO:0000256" key="2">
    <source>
        <dbReference type="ARBA" id="ARBA00002631"/>
    </source>
</evidence>
<dbReference type="InterPro" id="IPR002043">
    <property type="entry name" value="UDG_fam1"/>
</dbReference>
<dbReference type="GO" id="GO:0004844">
    <property type="term" value="F:uracil DNA N-glycosylase activity"/>
    <property type="evidence" value="ECO:0007669"/>
    <property type="project" value="UniProtKB-UniRule"/>
</dbReference>
<dbReference type="FunFam" id="3.40.470.10:FF:000001">
    <property type="entry name" value="Uracil-DNA glycosylase"/>
    <property type="match status" value="1"/>
</dbReference>
<dbReference type="NCBIfam" id="NF003589">
    <property type="entry name" value="PRK05254.1-2"/>
    <property type="match status" value="1"/>
</dbReference>
<comment type="similarity">
    <text evidence="3 9 11">Belongs to the uracil-DNA glycosylase (UDG) superfamily. UNG family.</text>
</comment>
<dbReference type="PANTHER" id="PTHR11264">
    <property type="entry name" value="URACIL-DNA GLYCOSYLASE"/>
    <property type="match status" value="1"/>
</dbReference>
<comment type="catalytic activity">
    <reaction evidence="1 9 11">
        <text>Hydrolyzes single-stranded DNA or mismatched double-stranded DNA and polynucleotides, releasing free uracil.</text>
        <dbReference type="EC" id="3.2.2.27"/>
    </reaction>
</comment>
<dbReference type="Pfam" id="PF03167">
    <property type="entry name" value="UDG"/>
    <property type="match status" value="1"/>
</dbReference>
<evidence type="ECO:0000313" key="13">
    <source>
        <dbReference type="EMBL" id="HIU00100.1"/>
    </source>
</evidence>
<dbReference type="SMART" id="SM00987">
    <property type="entry name" value="UreE_C"/>
    <property type="match status" value="1"/>
</dbReference>
<organism evidence="13 14">
    <name type="scientific">Candidatus Allocopromorpha excrementavium</name>
    <dbReference type="NCBI Taxonomy" id="2840741"/>
    <lineage>
        <taxon>Bacteria</taxon>
        <taxon>Bacillati</taxon>
        <taxon>Bacillota</taxon>
        <taxon>Clostridia</taxon>
        <taxon>Eubacteriales</taxon>
        <taxon>Eubacteriaceae</taxon>
        <taxon>Eubacteriaceae incertae sedis</taxon>
        <taxon>Candidatus Allocopromorpha</taxon>
    </lineage>
</organism>
<evidence type="ECO:0000313" key="14">
    <source>
        <dbReference type="Proteomes" id="UP000824159"/>
    </source>
</evidence>
<dbReference type="SUPFAM" id="SSF52141">
    <property type="entry name" value="Uracil-DNA glycosylase-like"/>
    <property type="match status" value="1"/>
</dbReference>
<dbReference type="CDD" id="cd10027">
    <property type="entry name" value="UDG-F1-like"/>
    <property type="match status" value="1"/>
</dbReference>
<dbReference type="AlphaFoldDB" id="A0A9D1KW32"/>
<dbReference type="GO" id="GO:0005737">
    <property type="term" value="C:cytoplasm"/>
    <property type="evidence" value="ECO:0007669"/>
    <property type="project" value="UniProtKB-SubCell"/>
</dbReference>
<dbReference type="HAMAP" id="MF_00148">
    <property type="entry name" value="UDG"/>
    <property type="match status" value="1"/>
</dbReference>
<reference evidence="13" key="2">
    <citation type="journal article" date="2021" name="PeerJ">
        <title>Extensive microbial diversity within the chicken gut microbiome revealed by metagenomics and culture.</title>
        <authorList>
            <person name="Gilroy R."/>
            <person name="Ravi A."/>
            <person name="Getino M."/>
            <person name="Pursley I."/>
            <person name="Horton D.L."/>
            <person name="Alikhan N.F."/>
            <person name="Baker D."/>
            <person name="Gharbi K."/>
            <person name="Hall N."/>
            <person name="Watson M."/>
            <person name="Adriaenssens E.M."/>
            <person name="Foster-Nyarko E."/>
            <person name="Jarju S."/>
            <person name="Secka A."/>
            <person name="Antonio M."/>
            <person name="Oren A."/>
            <person name="Chaudhuri R.R."/>
            <person name="La Ragione R."/>
            <person name="Hildebrand F."/>
            <person name="Pallen M.J."/>
        </authorList>
    </citation>
    <scope>NUCLEOTIDE SEQUENCE</scope>
    <source>
        <strain evidence="13">CHK176-22527</strain>
    </source>
</reference>
<name>A0A9D1KW32_9FIRM</name>
<keyword evidence="7 9" id="KW-0378">Hydrolase</keyword>
<dbReference type="InterPro" id="IPR018085">
    <property type="entry name" value="Ura-DNA_Glyclase_AS"/>
</dbReference>
<dbReference type="Gene3D" id="3.40.470.10">
    <property type="entry name" value="Uracil-DNA glycosylase-like domain"/>
    <property type="match status" value="1"/>
</dbReference>
<comment type="subcellular location">
    <subcellularLocation>
        <location evidence="9">Cytoplasm</location>
    </subcellularLocation>
</comment>
<evidence type="ECO:0000256" key="10">
    <source>
        <dbReference type="PROSITE-ProRule" id="PRU10072"/>
    </source>
</evidence>
<keyword evidence="8 9" id="KW-0234">DNA repair</keyword>
<dbReference type="PANTHER" id="PTHR11264:SF0">
    <property type="entry name" value="URACIL-DNA GLYCOSYLASE"/>
    <property type="match status" value="1"/>
</dbReference>
<dbReference type="NCBIfam" id="NF003592">
    <property type="entry name" value="PRK05254.1-5"/>
    <property type="match status" value="1"/>
</dbReference>
<evidence type="ECO:0000256" key="1">
    <source>
        <dbReference type="ARBA" id="ARBA00001400"/>
    </source>
</evidence>
<dbReference type="NCBIfam" id="TIGR00628">
    <property type="entry name" value="ung"/>
    <property type="match status" value="1"/>
</dbReference>
<evidence type="ECO:0000259" key="12">
    <source>
        <dbReference type="SMART" id="SM00986"/>
    </source>
</evidence>
<evidence type="ECO:0000256" key="11">
    <source>
        <dbReference type="RuleBase" id="RU003780"/>
    </source>
</evidence>
<keyword evidence="13" id="KW-0326">Glycosidase</keyword>
<evidence type="ECO:0000256" key="6">
    <source>
        <dbReference type="ARBA" id="ARBA00022763"/>
    </source>
</evidence>
<evidence type="ECO:0000256" key="5">
    <source>
        <dbReference type="ARBA" id="ARBA00018429"/>
    </source>
</evidence>
<comment type="function">
    <text evidence="2 9 11">Excises uracil residues from the DNA which can arise as a result of misincorporation of dUMP residues by DNA polymerase or due to deamination of cytosine.</text>
</comment>
<evidence type="ECO:0000256" key="7">
    <source>
        <dbReference type="ARBA" id="ARBA00022801"/>
    </source>
</evidence>
<evidence type="ECO:0000256" key="4">
    <source>
        <dbReference type="ARBA" id="ARBA00012030"/>
    </source>
</evidence>
<dbReference type="SMART" id="SM00986">
    <property type="entry name" value="UDG"/>
    <property type="match status" value="1"/>
</dbReference>